<dbReference type="PANTHER" id="PTHR14387:SF0">
    <property type="entry name" value="DUF2428 DOMAIN-CONTAINING PROTEIN"/>
    <property type="match status" value="1"/>
</dbReference>
<dbReference type="PANTHER" id="PTHR14387">
    <property type="entry name" value="THADA/DEATH RECEPTOR INTERACTING PROTEIN"/>
    <property type="match status" value="1"/>
</dbReference>
<evidence type="ECO:0000259" key="4">
    <source>
        <dbReference type="Pfam" id="PF10350"/>
    </source>
</evidence>
<dbReference type="Pfam" id="PF25151">
    <property type="entry name" value="TPR_Trm732_C"/>
    <property type="match status" value="1"/>
</dbReference>
<feature type="compositionally biased region" description="Basic and acidic residues" evidence="3">
    <location>
        <begin position="26"/>
        <end position="38"/>
    </location>
</feature>
<dbReference type="InterPro" id="IPR019442">
    <property type="entry name" value="THADA/TRM732_DUF2428"/>
</dbReference>
<feature type="domain" description="tRNA (32-2'-O)-methyltransferase regulator THADA-like TPR repeats region" evidence="5">
    <location>
        <begin position="272"/>
        <end position="592"/>
    </location>
</feature>
<sequence>MMIKTTPHIKVLEELKAQLTQPQAKPRSDDCSAKDGEASHLSIAERIHDPTQLTSPALAVLLQEEGQQSSTKDPIETIADHRAGSRNEEVALALEVINLVFRKLKSTKRNHLQGNQAANPNPSILPPENLRQISQAIWAHWNAPSPTISYKIKNALKNLFEYMNHSRINLPQSSSVQFFLESVKQSILLEKRSLSILSYLLPHLSLEDALQAFQLFAAGPAEFLGTILDSIGDDKLASVIGQLAVHWTTKVEGWDSKDSKTIADSANLISDWISTVFSILFSSEERKRQYLCQYYLLPLFKTRPVCFMELAERLSLISGPRFQKISIAKNAFDHLSGIIALARLNPRQSGPHQKDRNHVDPWLPDDLLKVALSHPSVSLRSSALAIICQSTAPTSPLPLPHLDLIFQFFVWNFGEVEAELKQNIFSNLNALFNRLRDSSTSSNKKLGELINKKSNLNQSNNHVGAIETTTAVNGLEATQLQILIVEAEGYFQAVKTFIEKFMRLCRSNLTISSPYRCQMASLTYLQILLNTGLDPRYQPLTKSSLPSLNRNDQASLLKKPLSSFPFEIRVVDRALFHKLILSLTSTYVDVREAAFTLLEKTGCSALDSPAEQGSQSIIRFMPFAVQCCNSSREAENSTAALLFRLVLKSSLIHNFELPSFLLPRNNNHSGTTNPLAIFLVGRLDDLEDRVLQSELNLGKACEERPMAGSIMLMSELFKCLSKDMIVSLVASNDLIAIMNRTRKLILRVWSSSAIVLCQSSDRQSDVVPDHEEARAFEFISTEEDGDELEDDADRNLGNRHKTILSACWRSMKEASALLMQTVKLSLIAEEQSAGDNRDTFFSYQDLTEIGELFEQWLLVIRHRGAFGAIHASYSALCDALCALPKESTSSQLPVLWLQAHISAITSRKISTTRRSAGMPYCILSACQALSRSSPNQLRESLSTILSVAESQEISSEVQVHILNTLKILLTDGKVSAQFSSVLIERSYNLAIKTFVSPDWRVRNGALILFSGLTNRVFGTRSLTLDRSYSNLCKRESLSDFSRRLPTMPSILLQELRRSIEAGIHLVSTSHSHGPMFAVLTLLALLQNPDDAPTATEFIPLVRACLLSKVSKVRSIGADAMTGLIPCSQVPGLICDLLDQAVKSHCHNEVHGLLLLINRLIQLPSALLRDERSNIEVALVRSAPKFLDSMTIPLVSQSTFLEILESLESRFMIKLDDHDCLFSPDMMTDKIQELRRIRAPALSSYETQATRNLLGRNQERETVLKLLEEGSTSTRVTVFRFLEKEENRETLNDSEIIDAIFRIGRQSTHPISVRLPALKLLTTIGSDLKTTVWPVEELFNECNSTLAIPMRDALLVLSACFFVNSLVDRNSKIDSSFVRAWADKILNKIQQAAHEDQSTETRLSAVQGLTEFMKVFKRNGVLSTSVKLRILELLISLIQDDDDEIRSSLIKSLHQTKFFSSLVDSQPNQEDQHCFQLELVPNLILEKLLHLAIGLNAFFGFKKLLNRDNFQADLDQLLQPPDDLFITERLNLYKDDLVEFELIQTITSKRLIELDKLDDDDQQQPNERLGTKLNRKKIDADFQDLVDLNPELRTFKYLLSFLVPKSIKTLKGFEIFEDDLFINHLNRKPGPNADDHDAHFNVISFKAWFSILLRLFNSITIFKRFPPNIQSRILASISDLPPSFPIPRDHLPHQDPVLDALALEIDHQFTLIQNFLTAFY</sequence>
<comment type="caution">
    <text evidence="7">The sequence shown here is derived from an EMBL/GenBank/DDBJ whole genome shotgun (WGS) entry which is preliminary data.</text>
</comment>
<evidence type="ECO:0000256" key="1">
    <source>
        <dbReference type="ARBA" id="ARBA00010409"/>
    </source>
</evidence>
<dbReference type="InterPro" id="IPR016024">
    <property type="entry name" value="ARM-type_fold"/>
</dbReference>
<dbReference type="InterPro" id="IPR051954">
    <property type="entry name" value="tRNA_methyltransferase_THADA"/>
</dbReference>
<dbReference type="EMBL" id="VSWC01000029">
    <property type="protein sequence ID" value="KAA1107613.1"/>
    <property type="molecule type" value="Genomic_DNA"/>
</dbReference>
<keyword evidence="2" id="KW-0819">tRNA processing</keyword>
<feature type="domain" description="tRNA (32-2'-O)-methyltransferase regulator THADA-like C-terminal TPR repeats region" evidence="6">
    <location>
        <begin position="1002"/>
        <end position="1159"/>
    </location>
</feature>
<dbReference type="Pfam" id="PF10350">
    <property type="entry name" value="DUF2428"/>
    <property type="match status" value="1"/>
</dbReference>
<dbReference type="InterPro" id="IPR011989">
    <property type="entry name" value="ARM-like"/>
</dbReference>
<accession>A0A5B0Q3J7</accession>
<evidence type="ECO:0000313" key="8">
    <source>
        <dbReference type="Proteomes" id="UP000324748"/>
    </source>
</evidence>
<dbReference type="Gene3D" id="1.25.10.10">
    <property type="entry name" value="Leucine-rich Repeat Variant"/>
    <property type="match status" value="1"/>
</dbReference>
<dbReference type="OrthoDB" id="734129at2759"/>
<keyword evidence="8" id="KW-1185">Reference proteome</keyword>
<feature type="region of interest" description="Disordered" evidence="3">
    <location>
        <begin position="18"/>
        <end position="38"/>
    </location>
</feature>
<dbReference type="Proteomes" id="UP000324748">
    <property type="component" value="Unassembled WGS sequence"/>
</dbReference>
<organism evidence="7 8">
    <name type="scientific">Puccinia graminis f. sp. tritici</name>
    <dbReference type="NCBI Taxonomy" id="56615"/>
    <lineage>
        <taxon>Eukaryota</taxon>
        <taxon>Fungi</taxon>
        <taxon>Dikarya</taxon>
        <taxon>Basidiomycota</taxon>
        <taxon>Pucciniomycotina</taxon>
        <taxon>Pucciniomycetes</taxon>
        <taxon>Pucciniales</taxon>
        <taxon>Pucciniaceae</taxon>
        <taxon>Puccinia</taxon>
    </lineage>
</organism>
<feature type="domain" description="DUF2428" evidence="4">
    <location>
        <begin position="737"/>
        <end position="999"/>
    </location>
</feature>
<proteinExistence type="inferred from homology"/>
<dbReference type="SUPFAM" id="SSF48371">
    <property type="entry name" value="ARM repeat"/>
    <property type="match status" value="2"/>
</dbReference>
<comment type="similarity">
    <text evidence="1">Belongs to the THADA family.</text>
</comment>
<protein>
    <submittedName>
        <fullName evidence="7">Uncharacterized protein</fullName>
    </submittedName>
</protein>
<dbReference type="Pfam" id="PF25150">
    <property type="entry name" value="TPR_Trm732"/>
    <property type="match status" value="1"/>
</dbReference>
<dbReference type="GO" id="GO:0030488">
    <property type="term" value="P:tRNA methylation"/>
    <property type="evidence" value="ECO:0007669"/>
    <property type="project" value="TreeGrafter"/>
</dbReference>
<evidence type="ECO:0000313" key="7">
    <source>
        <dbReference type="EMBL" id="KAA1107613.1"/>
    </source>
</evidence>
<evidence type="ECO:0000256" key="2">
    <source>
        <dbReference type="ARBA" id="ARBA00022694"/>
    </source>
</evidence>
<reference evidence="7 8" key="1">
    <citation type="submission" date="2019-05" db="EMBL/GenBank/DDBJ databases">
        <title>Emergence of the Ug99 lineage of the wheat stem rust pathogen through somatic hybridization.</title>
        <authorList>
            <person name="Li F."/>
            <person name="Upadhyaya N.M."/>
            <person name="Sperschneider J."/>
            <person name="Matny O."/>
            <person name="Nguyen-Phuc H."/>
            <person name="Mago R."/>
            <person name="Raley C."/>
            <person name="Miller M.E."/>
            <person name="Silverstein K.A.T."/>
            <person name="Henningsen E."/>
            <person name="Hirsch C.D."/>
            <person name="Visser B."/>
            <person name="Pretorius Z.A."/>
            <person name="Steffenson B.J."/>
            <person name="Schwessinger B."/>
            <person name="Dodds P.N."/>
            <person name="Figueroa M."/>
        </authorList>
    </citation>
    <scope>NUCLEOTIDE SEQUENCE [LARGE SCALE GENOMIC DNA]</scope>
    <source>
        <strain evidence="7">21-0</strain>
    </source>
</reference>
<evidence type="ECO:0000259" key="6">
    <source>
        <dbReference type="Pfam" id="PF25151"/>
    </source>
</evidence>
<dbReference type="GO" id="GO:0005829">
    <property type="term" value="C:cytosol"/>
    <property type="evidence" value="ECO:0007669"/>
    <property type="project" value="TreeGrafter"/>
</dbReference>
<gene>
    <name evidence="7" type="ORF">PGT21_019991</name>
</gene>
<dbReference type="InterPro" id="IPR056842">
    <property type="entry name" value="THADA-like_TPR_C"/>
</dbReference>
<dbReference type="InterPro" id="IPR056843">
    <property type="entry name" value="THADA-like_TPR"/>
</dbReference>
<evidence type="ECO:0000256" key="3">
    <source>
        <dbReference type="SAM" id="MobiDB-lite"/>
    </source>
</evidence>
<evidence type="ECO:0000259" key="5">
    <source>
        <dbReference type="Pfam" id="PF25150"/>
    </source>
</evidence>
<name>A0A5B0Q3J7_PUCGR</name>